<dbReference type="PROSITE" id="PS51839">
    <property type="entry name" value="4FE4S_HC3"/>
    <property type="match status" value="1"/>
</dbReference>
<evidence type="ECO:0000256" key="3">
    <source>
        <dbReference type="ARBA" id="ARBA00022737"/>
    </source>
</evidence>
<dbReference type="GO" id="GO:0046872">
    <property type="term" value="F:metal ion binding"/>
    <property type="evidence" value="ECO:0007669"/>
    <property type="project" value="UniProtKB-KW"/>
</dbReference>
<evidence type="ECO:0000256" key="2">
    <source>
        <dbReference type="ARBA" id="ARBA00022723"/>
    </source>
</evidence>
<dbReference type="InterPro" id="IPR050157">
    <property type="entry name" value="PSI_iron-sulfur_center"/>
</dbReference>
<sequence>MDTVTLTINEQSITVSQDTTIWEAADSVGIHIPTLCHSPKLRPVAVCRVCAVEVEKSRTMPAACIRQVEEGMVVHTNTEKVQRARKTLVELLLSEHPYPCSQHKTTHDCELELLGEQMEITAPRFNGTETPSTQLRPPDESSPVIAVDLNACILCDRCIRACDEVQVNNVIGRAKKGHKTHIAFDTDVPMGESTCVSCGECMAACPTGALVNKPITESLGTDEKTVDSVCPYCGVGCGVTYHVRDNKIVHVAGRDDGHTEGRLCVKGR</sequence>
<dbReference type="InterPro" id="IPR006963">
    <property type="entry name" value="Mopterin_OxRdtase_4Fe-4S_dom"/>
</dbReference>
<dbReference type="SUPFAM" id="SSF54862">
    <property type="entry name" value="4Fe-4S ferredoxins"/>
    <property type="match status" value="1"/>
</dbReference>
<feature type="domain" description="4Fe-4S Mo/W bis-MGD-type" evidence="8">
    <location>
        <begin position="223"/>
        <end position="268"/>
    </location>
</feature>
<protein>
    <recommendedName>
        <fullName evidence="11">4Fe-4S ferredoxin-type domain-containing protein</fullName>
    </recommendedName>
</protein>
<dbReference type="Gene3D" id="3.10.20.740">
    <property type="match status" value="1"/>
</dbReference>
<proteinExistence type="predicted"/>
<dbReference type="PROSITE" id="PS00198">
    <property type="entry name" value="4FE4S_FER_1"/>
    <property type="match status" value="1"/>
</dbReference>
<feature type="domain" description="2Fe-2S ferredoxin-type" evidence="6">
    <location>
        <begin position="2"/>
        <end position="80"/>
    </location>
</feature>
<feature type="domain" description="4Fe-4S His(Cys)3-ligated-type" evidence="9">
    <location>
        <begin position="80"/>
        <end position="119"/>
    </location>
</feature>
<dbReference type="Pfam" id="PF04879">
    <property type="entry name" value="Molybdop_Fe4S4"/>
    <property type="match status" value="1"/>
</dbReference>
<keyword evidence="1" id="KW-0004">4Fe-4S</keyword>
<feature type="non-terminal residue" evidence="10">
    <location>
        <position position="268"/>
    </location>
</feature>
<dbReference type="Gene3D" id="2.20.25.90">
    <property type="entry name" value="ADC-like domains"/>
    <property type="match status" value="1"/>
</dbReference>
<evidence type="ECO:0000256" key="4">
    <source>
        <dbReference type="ARBA" id="ARBA00023004"/>
    </source>
</evidence>
<dbReference type="InterPro" id="IPR017896">
    <property type="entry name" value="4Fe4S_Fe-S-bd"/>
</dbReference>
<evidence type="ECO:0000256" key="5">
    <source>
        <dbReference type="ARBA" id="ARBA00023014"/>
    </source>
</evidence>
<dbReference type="Gene3D" id="3.30.70.20">
    <property type="match status" value="1"/>
</dbReference>
<dbReference type="GO" id="GO:0016491">
    <property type="term" value="F:oxidoreductase activity"/>
    <property type="evidence" value="ECO:0007669"/>
    <property type="project" value="InterPro"/>
</dbReference>
<dbReference type="FunFam" id="3.30.70.20:FF:000035">
    <property type="entry name" value="Iron hydrogenase 1"/>
    <property type="match status" value="1"/>
</dbReference>
<evidence type="ECO:0000259" key="9">
    <source>
        <dbReference type="PROSITE" id="PS51839"/>
    </source>
</evidence>
<evidence type="ECO:0000313" key="10">
    <source>
        <dbReference type="EMBL" id="SVB75260.1"/>
    </source>
</evidence>
<dbReference type="PROSITE" id="PS51669">
    <property type="entry name" value="4FE4S_MOW_BIS_MGD"/>
    <property type="match status" value="1"/>
</dbReference>
<dbReference type="Pfam" id="PF12838">
    <property type="entry name" value="Fer4_7"/>
    <property type="match status" value="1"/>
</dbReference>
<dbReference type="SUPFAM" id="SSF53706">
    <property type="entry name" value="Formate dehydrogenase/DMSO reductase, domains 1-3"/>
    <property type="match status" value="1"/>
</dbReference>
<dbReference type="AlphaFoldDB" id="A0A382GJD0"/>
<dbReference type="InterPro" id="IPR036010">
    <property type="entry name" value="2Fe-2S_ferredoxin-like_sf"/>
</dbReference>
<dbReference type="InterPro" id="IPR001041">
    <property type="entry name" value="2Fe-2S_ferredoxin-type"/>
</dbReference>
<gene>
    <name evidence="10" type="ORF">METZ01_LOCUS228114</name>
</gene>
<dbReference type="PANTHER" id="PTHR24960">
    <property type="entry name" value="PHOTOSYSTEM I IRON-SULFUR CENTER-RELATED"/>
    <property type="match status" value="1"/>
</dbReference>
<dbReference type="EMBL" id="UINC01055876">
    <property type="protein sequence ID" value="SVB75260.1"/>
    <property type="molecule type" value="Genomic_DNA"/>
</dbReference>
<dbReference type="InterPro" id="IPR017900">
    <property type="entry name" value="4Fe4S_Fe_S_CS"/>
</dbReference>
<keyword evidence="3" id="KW-0677">Repeat</keyword>
<dbReference type="PANTHER" id="PTHR24960:SF84">
    <property type="entry name" value="HYDROGENASE SUBUNIT"/>
    <property type="match status" value="1"/>
</dbReference>
<evidence type="ECO:0008006" key="11">
    <source>
        <dbReference type="Google" id="ProtNLM"/>
    </source>
</evidence>
<evidence type="ECO:0000259" key="6">
    <source>
        <dbReference type="PROSITE" id="PS51085"/>
    </source>
</evidence>
<keyword evidence="4" id="KW-0408">Iron</keyword>
<dbReference type="InterPro" id="IPR019574">
    <property type="entry name" value="NADH_UbQ_OxRdtase_Gsu_4Fe4S-bd"/>
</dbReference>
<evidence type="ECO:0000259" key="7">
    <source>
        <dbReference type="PROSITE" id="PS51379"/>
    </source>
</evidence>
<name>A0A382GJD0_9ZZZZ</name>
<dbReference type="PROSITE" id="PS51085">
    <property type="entry name" value="2FE2S_FER_2"/>
    <property type="match status" value="1"/>
</dbReference>
<accession>A0A382GJD0</accession>
<feature type="domain" description="4Fe-4S ferredoxin-type" evidence="7">
    <location>
        <begin position="143"/>
        <end position="173"/>
    </location>
</feature>
<dbReference type="SUPFAM" id="SSF54292">
    <property type="entry name" value="2Fe-2S ferredoxin-like"/>
    <property type="match status" value="1"/>
</dbReference>
<evidence type="ECO:0000256" key="1">
    <source>
        <dbReference type="ARBA" id="ARBA00022485"/>
    </source>
</evidence>
<dbReference type="CDD" id="cd00207">
    <property type="entry name" value="fer2"/>
    <property type="match status" value="1"/>
</dbReference>
<dbReference type="GO" id="GO:0051539">
    <property type="term" value="F:4 iron, 4 sulfur cluster binding"/>
    <property type="evidence" value="ECO:0007669"/>
    <property type="project" value="UniProtKB-KW"/>
</dbReference>
<dbReference type="Pfam" id="PF13510">
    <property type="entry name" value="Fer2_4"/>
    <property type="match status" value="1"/>
</dbReference>
<reference evidence="10" key="1">
    <citation type="submission" date="2018-05" db="EMBL/GenBank/DDBJ databases">
        <authorList>
            <person name="Lanie J.A."/>
            <person name="Ng W.-L."/>
            <person name="Kazmierczak K.M."/>
            <person name="Andrzejewski T.M."/>
            <person name="Davidsen T.M."/>
            <person name="Wayne K.J."/>
            <person name="Tettelin H."/>
            <person name="Glass J.I."/>
            <person name="Rusch D."/>
            <person name="Podicherti R."/>
            <person name="Tsui H.-C.T."/>
            <person name="Winkler M.E."/>
        </authorList>
    </citation>
    <scope>NUCLEOTIDE SEQUENCE</scope>
</reference>
<evidence type="ECO:0000259" key="8">
    <source>
        <dbReference type="PROSITE" id="PS51669"/>
    </source>
</evidence>
<dbReference type="PROSITE" id="PS51379">
    <property type="entry name" value="4FE4S_FER_2"/>
    <property type="match status" value="2"/>
</dbReference>
<organism evidence="10">
    <name type="scientific">marine metagenome</name>
    <dbReference type="NCBI Taxonomy" id="408172"/>
    <lineage>
        <taxon>unclassified sequences</taxon>
        <taxon>metagenomes</taxon>
        <taxon>ecological metagenomes</taxon>
    </lineage>
</organism>
<dbReference type="SMART" id="SM00926">
    <property type="entry name" value="Molybdop_Fe4S4"/>
    <property type="match status" value="1"/>
</dbReference>
<keyword evidence="5" id="KW-0411">Iron-sulfur</keyword>
<keyword evidence="2" id="KW-0479">Metal-binding</keyword>
<feature type="domain" description="4Fe-4S ferredoxin-type" evidence="7">
    <location>
        <begin position="186"/>
        <end position="215"/>
    </location>
</feature>